<proteinExistence type="predicted"/>
<keyword evidence="2" id="KW-1185">Reference proteome</keyword>
<evidence type="ECO:0000313" key="1">
    <source>
        <dbReference type="EMBL" id="AXB46290.1"/>
    </source>
</evidence>
<name>A0A344LE16_9PSEU</name>
<evidence type="ECO:0000313" key="2">
    <source>
        <dbReference type="Proteomes" id="UP000250434"/>
    </source>
</evidence>
<dbReference type="KEGG" id="aab:A4R43_30710"/>
<reference evidence="1 2" key="1">
    <citation type="submission" date="2016-04" db="EMBL/GenBank/DDBJ databases">
        <title>Complete genome sequence and analysis of deep-sea sediment isolate, Amycolatopsis sp. WP1.</title>
        <authorList>
            <person name="Wang H."/>
            <person name="Chen S."/>
            <person name="Wu Q."/>
        </authorList>
    </citation>
    <scope>NUCLEOTIDE SEQUENCE [LARGE SCALE GENOMIC DNA]</scope>
    <source>
        <strain evidence="1 2">WP1</strain>
    </source>
</reference>
<organism evidence="1 2">
    <name type="scientific">Amycolatopsis albispora</name>
    <dbReference type="NCBI Taxonomy" id="1804986"/>
    <lineage>
        <taxon>Bacteria</taxon>
        <taxon>Bacillati</taxon>
        <taxon>Actinomycetota</taxon>
        <taxon>Actinomycetes</taxon>
        <taxon>Pseudonocardiales</taxon>
        <taxon>Pseudonocardiaceae</taxon>
        <taxon>Amycolatopsis</taxon>
    </lineage>
</organism>
<gene>
    <name evidence="1" type="ORF">A4R43_30710</name>
</gene>
<accession>A0A344LE16</accession>
<dbReference type="EMBL" id="CP015163">
    <property type="protein sequence ID" value="AXB46290.1"/>
    <property type="molecule type" value="Genomic_DNA"/>
</dbReference>
<dbReference type="Proteomes" id="UP000250434">
    <property type="component" value="Chromosome"/>
</dbReference>
<sequence length="72" mass="7842">MPEFHDFPRWLSSCGAIADGDLTGFPFREAPLPPPEDTAIESAPGLWTLAARRQPGVERGTKWTAFTGGLRS</sequence>
<dbReference type="AlphaFoldDB" id="A0A344LE16"/>
<protein>
    <submittedName>
        <fullName evidence="1">Uncharacterized protein</fullName>
    </submittedName>
</protein>